<dbReference type="Proteomes" id="UP001552594">
    <property type="component" value="Unassembled WGS sequence"/>
</dbReference>
<dbReference type="EMBL" id="JBFAUK010000038">
    <property type="protein sequence ID" value="MEV5510679.1"/>
    <property type="molecule type" value="Genomic_DNA"/>
</dbReference>
<dbReference type="Pfam" id="PF00196">
    <property type="entry name" value="GerE"/>
    <property type="match status" value="1"/>
</dbReference>
<organism evidence="8 9">
    <name type="scientific">Streptomyces orinoci</name>
    <name type="common">Streptoverticillium orinoci</name>
    <dbReference type="NCBI Taxonomy" id="67339"/>
    <lineage>
        <taxon>Bacteria</taxon>
        <taxon>Bacillati</taxon>
        <taxon>Actinomycetota</taxon>
        <taxon>Actinomycetes</taxon>
        <taxon>Kitasatosporales</taxon>
        <taxon>Streptomycetaceae</taxon>
        <taxon>Streptomyces</taxon>
    </lineage>
</organism>
<feature type="modified residue" description="4-aspartylphosphate" evidence="5">
    <location>
        <position position="62"/>
    </location>
</feature>
<feature type="domain" description="Response regulatory" evidence="7">
    <location>
        <begin position="11"/>
        <end position="127"/>
    </location>
</feature>
<comment type="caution">
    <text evidence="8">The sequence shown here is derived from an EMBL/GenBank/DDBJ whole genome shotgun (WGS) entry which is preliminary data.</text>
</comment>
<dbReference type="InterPro" id="IPR000792">
    <property type="entry name" value="Tscrpt_reg_LuxR_C"/>
</dbReference>
<dbReference type="Gene3D" id="3.40.50.2300">
    <property type="match status" value="1"/>
</dbReference>
<feature type="domain" description="HTH luxR-type" evidence="6">
    <location>
        <begin position="160"/>
        <end position="222"/>
    </location>
</feature>
<accession>A0ABV3K6D6</accession>
<keyword evidence="3" id="KW-0238">DNA-binding</keyword>
<gene>
    <name evidence="8" type="ORF">AB0L16_30370</name>
</gene>
<dbReference type="InterPro" id="IPR001789">
    <property type="entry name" value="Sig_transdc_resp-reg_receiver"/>
</dbReference>
<keyword evidence="2" id="KW-0805">Transcription regulation</keyword>
<evidence type="ECO:0000259" key="6">
    <source>
        <dbReference type="PROSITE" id="PS50043"/>
    </source>
</evidence>
<evidence type="ECO:0000256" key="3">
    <source>
        <dbReference type="ARBA" id="ARBA00023125"/>
    </source>
</evidence>
<dbReference type="InterPro" id="IPR058245">
    <property type="entry name" value="NreC/VraR/RcsB-like_REC"/>
</dbReference>
<dbReference type="CDD" id="cd06170">
    <property type="entry name" value="LuxR_C_like"/>
    <property type="match status" value="1"/>
</dbReference>
<dbReference type="SUPFAM" id="SSF52172">
    <property type="entry name" value="CheY-like"/>
    <property type="match status" value="1"/>
</dbReference>
<dbReference type="PROSITE" id="PS50110">
    <property type="entry name" value="RESPONSE_REGULATORY"/>
    <property type="match status" value="1"/>
</dbReference>
<evidence type="ECO:0000256" key="1">
    <source>
        <dbReference type="ARBA" id="ARBA00022553"/>
    </source>
</evidence>
<dbReference type="SMART" id="SM00421">
    <property type="entry name" value="HTH_LUXR"/>
    <property type="match status" value="1"/>
</dbReference>
<evidence type="ECO:0000313" key="9">
    <source>
        <dbReference type="Proteomes" id="UP001552594"/>
    </source>
</evidence>
<evidence type="ECO:0000256" key="2">
    <source>
        <dbReference type="ARBA" id="ARBA00023015"/>
    </source>
</evidence>
<evidence type="ECO:0000313" key="8">
    <source>
        <dbReference type="EMBL" id="MEV5510679.1"/>
    </source>
</evidence>
<dbReference type="RefSeq" id="WP_109279353.1">
    <property type="nucleotide sequence ID" value="NZ_JBFAUK010000038.1"/>
</dbReference>
<dbReference type="PROSITE" id="PS50043">
    <property type="entry name" value="HTH_LUXR_2"/>
    <property type="match status" value="1"/>
</dbReference>
<dbReference type="PRINTS" id="PR00038">
    <property type="entry name" value="HTHLUXR"/>
</dbReference>
<keyword evidence="9" id="KW-1185">Reference proteome</keyword>
<evidence type="ECO:0000259" key="7">
    <source>
        <dbReference type="PROSITE" id="PS50110"/>
    </source>
</evidence>
<keyword evidence="4" id="KW-0804">Transcription</keyword>
<dbReference type="InterPro" id="IPR039420">
    <property type="entry name" value="WalR-like"/>
</dbReference>
<dbReference type="PANTHER" id="PTHR43214">
    <property type="entry name" value="TWO-COMPONENT RESPONSE REGULATOR"/>
    <property type="match status" value="1"/>
</dbReference>
<protein>
    <submittedName>
        <fullName evidence="8">Response regulator transcription factor</fullName>
    </submittedName>
</protein>
<proteinExistence type="predicted"/>
<name>A0ABV3K6D6_STRON</name>
<dbReference type="CDD" id="cd17535">
    <property type="entry name" value="REC_NarL-like"/>
    <property type="match status" value="1"/>
</dbReference>
<reference evidence="8 9" key="1">
    <citation type="submission" date="2024-06" db="EMBL/GenBank/DDBJ databases">
        <title>The Natural Products Discovery Center: Release of the First 8490 Sequenced Strains for Exploring Actinobacteria Biosynthetic Diversity.</title>
        <authorList>
            <person name="Kalkreuter E."/>
            <person name="Kautsar S.A."/>
            <person name="Yang D."/>
            <person name="Bader C.D."/>
            <person name="Teijaro C.N."/>
            <person name="Fluegel L."/>
            <person name="Davis C.M."/>
            <person name="Simpson J.R."/>
            <person name="Lauterbach L."/>
            <person name="Steele A.D."/>
            <person name="Gui C."/>
            <person name="Meng S."/>
            <person name="Li G."/>
            <person name="Viehrig K."/>
            <person name="Ye F."/>
            <person name="Su P."/>
            <person name="Kiefer A.F."/>
            <person name="Nichols A."/>
            <person name="Cepeda A.J."/>
            <person name="Yan W."/>
            <person name="Fan B."/>
            <person name="Jiang Y."/>
            <person name="Adhikari A."/>
            <person name="Zheng C.-J."/>
            <person name="Schuster L."/>
            <person name="Cowan T.M."/>
            <person name="Smanski M.J."/>
            <person name="Chevrette M.G."/>
            <person name="De Carvalho L.P.S."/>
            <person name="Shen B."/>
        </authorList>
    </citation>
    <scope>NUCLEOTIDE SEQUENCE [LARGE SCALE GENOMIC DNA]</scope>
    <source>
        <strain evidence="8 9">NPDC052347</strain>
    </source>
</reference>
<sequence length="226" mass="24339">MKDRPAQRPIRVAVVDDQEIVREGLTALAGLLEGIEVVGDASDGQAALRLVAERSPDVVLMDMRMPVMDGIEATRRITRDHPRVAVLALSTYAEDKLVIEALRAGARGYLTKDAGRAEIAAAVRSAVSGNLTLDARVTRYLVNALSAKGGEDEARQCPPGPDGLTRREVEVLRLVARTLNNAEIAAALFISEATVKTHLNNIYSKTGLQNRADAVRYAITQGLTTD</sequence>
<dbReference type="SMART" id="SM00448">
    <property type="entry name" value="REC"/>
    <property type="match status" value="1"/>
</dbReference>
<dbReference type="Pfam" id="PF00072">
    <property type="entry name" value="Response_reg"/>
    <property type="match status" value="1"/>
</dbReference>
<evidence type="ECO:0000256" key="5">
    <source>
        <dbReference type="PROSITE-ProRule" id="PRU00169"/>
    </source>
</evidence>
<dbReference type="InterPro" id="IPR011006">
    <property type="entry name" value="CheY-like_superfamily"/>
</dbReference>
<dbReference type="PANTHER" id="PTHR43214:SF24">
    <property type="entry name" value="TRANSCRIPTIONAL REGULATORY PROTEIN NARL-RELATED"/>
    <property type="match status" value="1"/>
</dbReference>
<evidence type="ECO:0000256" key="4">
    <source>
        <dbReference type="ARBA" id="ARBA00023163"/>
    </source>
</evidence>
<keyword evidence="1 5" id="KW-0597">Phosphoprotein</keyword>